<organism evidence="3 4">
    <name type="scientific">Hericium alpestre</name>
    <dbReference type="NCBI Taxonomy" id="135208"/>
    <lineage>
        <taxon>Eukaryota</taxon>
        <taxon>Fungi</taxon>
        <taxon>Dikarya</taxon>
        <taxon>Basidiomycota</taxon>
        <taxon>Agaricomycotina</taxon>
        <taxon>Agaricomycetes</taxon>
        <taxon>Russulales</taxon>
        <taxon>Hericiaceae</taxon>
        <taxon>Hericium</taxon>
    </lineage>
</organism>
<evidence type="ECO:0000256" key="1">
    <source>
        <dbReference type="SAM" id="Coils"/>
    </source>
</evidence>
<accession>A0A4Y9ZJG4</accession>
<evidence type="ECO:0000313" key="3">
    <source>
        <dbReference type="EMBL" id="TFY74725.1"/>
    </source>
</evidence>
<proteinExistence type="predicted"/>
<feature type="region of interest" description="Disordered" evidence="2">
    <location>
        <begin position="223"/>
        <end position="264"/>
    </location>
</feature>
<sequence>MSRGPLPSAPRAMTINLSNQASRIATPVASLPPKPPTPLHSAPAPPRTTPPPVPASPAMPPPPVWKPIPNGNTSTVPTWMQKEESADEKRAVWTERIDLLAQSISERTAYHTSERDVQNTRRVVQGFRFEGAGEAEDARSALASHLQSGESRRVDRGREISALTTKLLETHFWPILPPYDVQDFETKCSEMKDTIGSLRDNVTQLQDLVKKVLWQHLQRQGVSLPGLDPTPSMAVDAGGDSRPAKRQRTSESAEQGLGPSVISGEDMTALPELEKAICDIQERVDKMEASMGDIHNDITQHAQHTIDDIDSKLEAIIDDIEGNASSLTTPEQIAASESARRLREAEVSAKSVEDDMNELVTEVTGLITGSTEAENDRARLHRENEELKQRLAQLEQTEQANKDILTQIRQENDALTKAMALQLNNRPAPPMLPSNEVIMMALEQPIRRTLRSEMVPALDELTGTILEVLQVHGEDVRGPLIQPDSYKQTDCRCHHCVD</sequence>
<protein>
    <submittedName>
        <fullName evidence="3">Uncharacterized protein</fullName>
    </submittedName>
</protein>
<comment type="caution">
    <text evidence="3">The sequence shown here is derived from an EMBL/GenBank/DDBJ whole genome shotgun (WGS) entry which is preliminary data.</text>
</comment>
<dbReference type="STRING" id="135208.A0A4Y9ZJG4"/>
<dbReference type="AlphaFoldDB" id="A0A4Y9ZJG4"/>
<feature type="coiled-coil region" evidence="1">
    <location>
        <begin position="342"/>
        <end position="414"/>
    </location>
</feature>
<evidence type="ECO:0000313" key="4">
    <source>
        <dbReference type="Proteomes" id="UP000298061"/>
    </source>
</evidence>
<name>A0A4Y9ZJG4_9AGAM</name>
<keyword evidence="4" id="KW-1185">Reference proteome</keyword>
<dbReference type="EMBL" id="SFCI01001913">
    <property type="protein sequence ID" value="TFY74725.1"/>
    <property type="molecule type" value="Genomic_DNA"/>
</dbReference>
<keyword evidence="1" id="KW-0175">Coiled coil</keyword>
<feature type="compositionally biased region" description="Pro residues" evidence="2">
    <location>
        <begin position="30"/>
        <end position="66"/>
    </location>
</feature>
<gene>
    <name evidence="3" type="ORF">EWM64_g9287</name>
</gene>
<reference evidence="3 4" key="1">
    <citation type="submission" date="2019-02" db="EMBL/GenBank/DDBJ databases">
        <title>Genome sequencing of the rare red list fungi Hericium alpestre (H. flagellum).</title>
        <authorList>
            <person name="Buettner E."/>
            <person name="Kellner H."/>
        </authorList>
    </citation>
    <scope>NUCLEOTIDE SEQUENCE [LARGE SCALE GENOMIC DNA]</scope>
    <source>
        <strain evidence="3 4">DSM 108284</strain>
    </source>
</reference>
<feature type="region of interest" description="Disordered" evidence="2">
    <location>
        <begin position="1"/>
        <end position="70"/>
    </location>
</feature>
<evidence type="ECO:0000256" key="2">
    <source>
        <dbReference type="SAM" id="MobiDB-lite"/>
    </source>
</evidence>
<dbReference type="OrthoDB" id="2749714at2759"/>
<dbReference type="Proteomes" id="UP000298061">
    <property type="component" value="Unassembled WGS sequence"/>
</dbReference>